<protein>
    <submittedName>
        <fullName evidence="1">DUF1572 domain-containing protein</fullName>
    </submittedName>
</protein>
<evidence type="ECO:0000313" key="2">
    <source>
        <dbReference type="Proteomes" id="UP000269097"/>
    </source>
</evidence>
<proteinExistence type="predicted"/>
<dbReference type="AlphaFoldDB" id="A0A3G3JU36"/>
<reference evidence="1 2" key="1">
    <citation type="submission" date="2018-10" db="EMBL/GenBank/DDBJ databases">
        <title>Genome Sequence of Cohnella sp.</title>
        <authorList>
            <person name="Srinivasan S."/>
            <person name="Kim M.K."/>
        </authorList>
    </citation>
    <scope>NUCLEOTIDE SEQUENCE [LARGE SCALE GENOMIC DNA]</scope>
    <source>
        <strain evidence="1 2">18JY8-7</strain>
    </source>
</reference>
<dbReference type="InterPro" id="IPR011466">
    <property type="entry name" value="DUF1572"/>
</dbReference>
<dbReference type="RefSeq" id="WP_123039785.1">
    <property type="nucleotide sequence ID" value="NZ_CP033433.1"/>
</dbReference>
<dbReference type="InterPro" id="IPR034660">
    <property type="entry name" value="DinB/YfiT-like"/>
</dbReference>
<sequence length="185" mass="20677">MEKQSDRDLASVVLETVLYDFRAMKKLGEGALAQLDDESVGWAPDGESNSAAVIVKHMAGNMISRWTDFLTSDGEKPSRKRDDEFIDDVSGLQEVMALWESGWGVLFEALEPLRPEDLLREVTIRGQPHTVLQAIHRQISHYAYHVGQLVYAAKARKSGEWKSLSIPRGQSAGFNDAMARKFGSR</sequence>
<keyword evidence="2" id="KW-1185">Reference proteome</keyword>
<dbReference type="KEGG" id="coh:EAV92_03515"/>
<name>A0A3G3JU36_9BACL</name>
<organism evidence="1 2">
    <name type="scientific">Cohnella candidum</name>
    <dbReference type="NCBI Taxonomy" id="2674991"/>
    <lineage>
        <taxon>Bacteria</taxon>
        <taxon>Bacillati</taxon>
        <taxon>Bacillota</taxon>
        <taxon>Bacilli</taxon>
        <taxon>Bacillales</taxon>
        <taxon>Paenibacillaceae</taxon>
        <taxon>Cohnella</taxon>
    </lineage>
</organism>
<dbReference type="Proteomes" id="UP000269097">
    <property type="component" value="Chromosome"/>
</dbReference>
<accession>A0A3G3JU36</accession>
<evidence type="ECO:0000313" key="1">
    <source>
        <dbReference type="EMBL" id="AYQ71722.1"/>
    </source>
</evidence>
<dbReference type="EMBL" id="CP033433">
    <property type="protein sequence ID" value="AYQ71722.1"/>
    <property type="molecule type" value="Genomic_DNA"/>
</dbReference>
<dbReference type="Gene3D" id="1.20.120.450">
    <property type="entry name" value="dinb family like domain"/>
    <property type="match status" value="1"/>
</dbReference>
<dbReference type="SUPFAM" id="SSF109854">
    <property type="entry name" value="DinB/YfiT-like putative metalloenzymes"/>
    <property type="match status" value="1"/>
</dbReference>
<gene>
    <name evidence="1" type="ORF">EAV92_03515</name>
</gene>
<dbReference type="Pfam" id="PF07609">
    <property type="entry name" value="DUF1572"/>
    <property type="match status" value="1"/>
</dbReference>